<dbReference type="EMBL" id="JAKLTQ010000007">
    <property type="protein sequence ID" value="MCG2622462.1"/>
    <property type="molecule type" value="Genomic_DNA"/>
</dbReference>
<evidence type="ECO:0000259" key="1">
    <source>
        <dbReference type="Pfam" id="PF01425"/>
    </source>
</evidence>
<gene>
    <name evidence="2" type="ORF">LVY72_11110</name>
</gene>
<protein>
    <submittedName>
        <fullName evidence="2">Amidase</fullName>
        <ecNumber evidence="2">3.5.1.4</ecNumber>
    </submittedName>
</protein>
<evidence type="ECO:0000313" key="2">
    <source>
        <dbReference type="EMBL" id="MCG2622462.1"/>
    </source>
</evidence>
<dbReference type="SUPFAM" id="SSF75304">
    <property type="entry name" value="Amidase signature (AS) enzymes"/>
    <property type="match status" value="1"/>
</dbReference>
<dbReference type="InterPro" id="IPR023631">
    <property type="entry name" value="Amidase_dom"/>
</dbReference>
<proteinExistence type="predicted"/>
<dbReference type="GO" id="GO:0004040">
    <property type="term" value="F:amidase activity"/>
    <property type="evidence" value="ECO:0007669"/>
    <property type="project" value="UniProtKB-EC"/>
</dbReference>
<sequence length="458" mass="47820">MSAAALAEAYAAGRLNPSEVAEDVIARITERERVLNAFYVFDAGAVRAAAAASSVRWAAGAPRSPLDGVPVTVKENIPRRGVPVPAGTALPNPPVAQENSPIVDRLEEAGLVILGSTTMPDYGMLSSGVSSRHGITRNAWDPALTSGGSSAGAGTAAAAGYGPLHVGTDIGGSVRLPATWAGLAALKPSPGLVPLHEPYTGRAAGPITRSVDDAALLMTVIGRPDRRDYSSRPYPAMDWFGGAADPAGLRIGLQLDAGSGIEPDPEVLDAVSGAAGLFAAAGARVEVLPPFMAPEQLKGVDDFWRTKFYAQYSRLCPQEQELILPYVAEWCRRGARCGGVETVANFHRMAEIQQAAARATGGFDLMLSPVAPMAAFPAEWPMPQRDPALPMGHISFTLPYNMSGQPAASVNCGFTADGRTIGLQIAGQVAGDDRVLAAARWYEKHRPPSAVPDWGAVA</sequence>
<dbReference type="Gene3D" id="3.90.1300.10">
    <property type="entry name" value="Amidase signature (AS) domain"/>
    <property type="match status" value="1"/>
</dbReference>
<dbReference type="PANTHER" id="PTHR11895">
    <property type="entry name" value="TRANSAMIDASE"/>
    <property type="match status" value="1"/>
</dbReference>
<evidence type="ECO:0000313" key="3">
    <source>
        <dbReference type="Proteomes" id="UP001165368"/>
    </source>
</evidence>
<feature type="domain" description="Amidase" evidence="1">
    <location>
        <begin position="19"/>
        <end position="436"/>
    </location>
</feature>
<dbReference type="EC" id="3.5.1.4" evidence="2"/>
<accession>A0ABS9L7J0</accession>
<comment type="caution">
    <text evidence="2">The sequence shown here is derived from an EMBL/GenBank/DDBJ whole genome shotgun (WGS) entry which is preliminary data.</text>
</comment>
<dbReference type="Proteomes" id="UP001165368">
    <property type="component" value="Unassembled WGS sequence"/>
</dbReference>
<keyword evidence="2" id="KW-0378">Hydrolase</keyword>
<dbReference type="NCBIfam" id="NF005450">
    <property type="entry name" value="PRK07042.1"/>
    <property type="match status" value="1"/>
</dbReference>
<name>A0ABS9L7J0_9MICC</name>
<reference evidence="2" key="1">
    <citation type="submission" date="2022-01" db="EMBL/GenBank/DDBJ databases">
        <authorList>
            <person name="Jo J.-H."/>
            <person name="Im W.-T."/>
        </authorList>
    </citation>
    <scope>NUCLEOTIDE SEQUENCE</scope>
    <source>
        <strain evidence="2">I2-34</strain>
    </source>
</reference>
<dbReference type="PANTHER" id="PTHR11895:SF173">
    <property type="entry name" value="GLUTAMYL-TRNA AMIDOTRANSFERASE SUBUNIT A"/>
    <property type="match status" value="1"/>
</dbReference>
<dbReference type="InterPro" id="IPR000120">
    <property type="entry name" value="Amidase"/>
</dbReference>
<keyword evidence="3" id="KW-1185">Reference proteome</keyword>
<organism evidence="2 3">
    <name type="scientific">Arthrobacter hankyongi</name>
    <dbReference type="NCBI Taxonomy" id="2904801"/>
    <lineage>
        <taxon>Bacteria</taxon>
        <taxon>Bacillati</taxon>
        <taxon>Actinomycetota</taxon>
        <taxon>Actinomycetes</taxon>
        <taxon>Micrococcales</taxon>
        <taxon>Micrococcaceae</taxon>
        <taxon>Arthrobacter</taxon>
    </lineage>
</organism>
<dbReference type="InterPro" id="IPR036928">
    <property type="entry name" value="AS_sf"/>
</dbReference>
<dbReference type="Pfam" id="PF01425">
    <property type="entry name" value="Amidase"/>
    <property type="match status" value="1"/>
</dbReference>